<feature type="region of interest" description="Disordered" evidence="1">
    <location>
        <begin position="1"/>
        <end position="50"/>
    </location>
</feature>
<evidence type="ECO:0000313" key="3">
    <source>
        <dbReference type="Proteomes" id="UP000241818"/>
    </source>
</evidence>
<keyword evidence="3" id="KW-1185">Reference proteome</keyword>
<evidence type="ECO:0000256" key="1">
    <source>
        <dbReference type="SAM" id="MobiDB-lite"/>
    </source>
</evidence>
<evidence type="ECO:0000313" key="2">
    <source>
        <dbReference type="EMBL" id="PSS16864.1"/>
    </source>
</evidence>
<feature type="compositionally biased region" description="Polar residues" evidence="1">
    <location>
        <begin position="24"/>
        <end position="41"/>
    </location>
</feature>
<organism evidence="2 3">
    <name type="scientific">Amorphotheca resinae ATCC 22711</name>
    <dbReference type="NCBI Taxonomy" id="857342"/>
    <lineage>
        <taxon>Eukaryota</taxon>
        <taxon>Fungi</taxon>
        <taxon>Dikarya</taxon>
        <taxon>Ascomycota</taxon>
        <taxon>Pezizomycotina</taxon>
        <taxon>Leotiomycetes</taxon>
        <taxon>Helotiales</taxon>
        <taxon>Amorphothecaceae</taxon>
        <taxon>Amorphotheca</taxon>
    </lineage>
</organism>
<reference evidence="2 3" key="1">
    <citation type="journal article" date="2018" name="New Phytol.">
        <title>Comparative genomics and transcriptomics depict ericoid mycorrhizal fungi as versatile saprotrophs and plant mutualists.</title>
        <authorList>
            <person name="Martino E."/>
            <person name="Morin E."/>
            <person name="Grelet G.A."/>
            <person name="Kuo A."/>
            <person name="Kohler A."/>
            <person name="Daghino S."/>
            <person name="Barry K.W."/>
            <person name="Cichocki N."/>
            <person name="Clum A."/>
            <person name="Dockter R.B."/>
            <person name="Hainaut M."/>
            <person name="Kuo R.C."/>
            <person name="LaButti K."/>
            <person name="Lindahl B.D."/>
            <person name="Lindquist E.A."/>
            <person name="Lipzen A."/>
            <person name="Khouja H.R."/>
            <person name="Magnuson J."/>
            <person name="Murat C."/>
            <person name="Ohm R.A."/>
            <person name="Singer S.W."/>
            <person name="Spatafora J.W."/>
            <person name="Wang M."/>
            <person name="Veneault-Fourrey C."/>
            <person name="Henrissat B."/>
            <person name="Grigoriev I.V."/>
            <person name="Martin F.M."/>
            <person name="Perotto S."/>
        </authorList>
    </citation>
    <scope>NUCLEOTIDE SEQUENCE [LARGE SCALE GENOMIC DNA]</scope>
    <source>
        <strain evidence="2 3">ATCC 22711</strain>
    </source>
</reference>
<dbReference type="RefSeq" id="XP_024720372.1">
    <property type="nucleotide sequence ID" value="XM_024865169.1"/>
</dbReference>
<proteinExistence type="predicted"/>
<protein>
    <submittedName>
        <fullName evidence="2">Uncharacterized protein</fullName>
    </submittedName>
</protein>
<feature type="region of interest" description="Disordered" evidence="1">
    <location>
        <begin position="68"/>
        <end position="91"/>
    </location>
</feature>
<gene>
    <name evidence="2" type="ORF">M430DRAFT_249557</name>
</gene>
<dbReference type="InParanoid" id="A0A2T3B0E4"/>
<dbReference type="GeneID" id="36573250"/>
<name>A0A2T3B0E4_AMORE</name>
<dbReference type="AlphaFoldDB" id="A0A2T3B0E4"/>
<accession>A0A2T3B0E4</accession>
<sequence length="107" mass="11520">MTAFPSSKKQPTINPPTHREKNNNNRTTPLGASLPSSSPTTYHLPPPPSISSSKTLASLFLATQNVRPSVKGIPFDRGTPQSSLSRSKEHSPAPHVIVFAILLLNAR</sequence>
<dbReference type="Proteomes" id="UP000241818">
    <property type="component" value="Unassembled WGS sequence"/>
</dbReference>
<dbReference type="EMBL" id="KZ679012">
    <property type="protein sequence ID" value="PSS16864.1"/>
    <property type="molecule type" value="Genomic_DNA"/>
</dbReference>
<feature type="compositionally biased region" description="Polar residues" evidence="1">
    <location>
        <begin position="1"/>
        <end position="12"/>
    </location>
</feature>